<dbReference type="Pfam" id="PF00150">
    <property type="entry name" value="Cellulase"/>
    <property type="match status" value="1"/>
</dbReference>
<dbReference type="GO" id="GO:0000272">
    <property type="term" value="P:polysaccharide catabolic process"/>
    <property type="evidence" value="ECO:0007669"/>
    <property type="project" value="InterPro"/>
</dbReference>
<evidence type="ECO:0000256" key="3">
    <source>
        <dbReference type="ARBA" id="ARBA00023295"/>
    </source>
</evidence>
<dbReference type="AlphaFoldDB" id="A0A1Y2FVE6"/>
<dbReference type="Pfam" id="PF18564">
    <property type="entry name" value="Glyco_hydro_5_C"/>
    <property type="match status" value="1"/>
</dbReference>
<dbReference type="RefSeq" id="XP_040728488.1">
    <property type="nucleotide sequence ID" value="XM_040870863.1"/>
</dbReference>
<evidence type="ECO:0000313" key="6">
    <source>
        <dbReference type="EMBL" id="ORY87993.1"/>
    </source>
</evidence>
<dbReference type="PANTHER" id="PTHR31308">
    <property type="match status" value="1"/>
</dbReference>
<dbReference type="GO" id="GO:0008422">
    <property type="term" value="F:beta-glucosidase activity"/>
    <property type="evidence" value="ECO:0007669"/>
    <property type="project" value="TreeGrafter"/>
</dbReference>
<dbReference type="InterPro" id="IPR052066">
    <property type="entry name" value="Glycosphingolipid_Hydrolases"/>
</dbReference>
<feature type="domain" description="Glycoside hydrolase family 5" evidence="4">
    <location>
        <begin position="82"/>
        <end position="263"/>
    </location>
</feature>
<dbReference type="Proteomes" id="UP000193685">
    <property type="component" value="Unassembled WGS sequence"/>
</dbReference>
<comment type="caution">
    <text evidence="6">The sequence shown here is derived from an EMBL/GenBank/DDBJ whole genome shotgun (WGS) entry which is preliminary data.</text>
</comment>
<evidence type="ECO:0000256" key="1">
    <source>
        <dbReference type="ARBA" id="ARBA00005641"/>
    </source>
</evidence>
<protein>
    <submittedName>
        <fullName evidence="6">Glycoside hydrolase superfamily</fullName>
    </submittedName>
</protein>
<dbReference type="EMBL" id="MCFI01000001">
    <property type="protein sequence ID" value="ORY87993.1"/>
    <property type="molecule type" value="Genomic_DNA"/>
</dbReference>
<dbReference type="Gene3D" id="2.60.40.1180">
    <property type="entry name" value="Golgi alpha-mannosidase II"/>
    <property type="match status" value="1"/>
</dbReference>
<evidence type="ECO:0000259" key="4">
    <source>
        <dbReference type="Pfam" id="PF00150"/>
    </source>
</evidence>
<keyword evidence="3" id="KW-0326">Glycosidase</keyword>
<name>A0A1Y2FVE6_PROLT</name>
<dbReference type="InterPro" id="IPR001547">
    <property type="entry name" value="Glyco_hydro_5"/>
</dbReference>
<dbReference type="OMA" id="NEFIPPW"/>
<dbReference type="STRING" id="56484.A0A1Y2FVE6"/>
<dbReference type="GeneID" id="63787462"/>
<sequence>MNETDAEHNAASFRYLEQLRNSVYGPFFADQYDRTLLLRGINVSGASKLPSGPDFPRCIDPLDEAFWKPVSFVGRPFPVEEARAHWQRLKSWGLSLIRFVVTWEAIEPDEPGVYDEEYLKYVASILKEASDIGLLIVIDMHQDCWSRFTGGSGAPLWTLHMAGIDATLHKLHATGAALLQGPKHESYAEPGTLWATNYTKFAINHMFTLFFGGEVFAPNCQYKGEAVGLVLRRHFIDAAARLASTLAGIHGILGFDVLNEPHAGFIGLASLDNFNEDVHLHLGNAPSGIQSMLLASGVPQEVPHFTKSWPVPTKKTSIKMLNADGIRLWRDDMEDVWRQHSVWNIIDGQTRYDPRHFTRYPKTHARAGEEVKFLQDFYRPFLMSFDQAIKAAMPHAYTFVEPIPNIRNMGLLDQAPSQTCFAPHWYDLQALFEKKWSRYMTMNVQQLAQGSRNLWTHTYFGKRQAADNYTKQYAWLFQDAPRAIPRLIGETGIPFDMNKQYQRGKVVYQDQADMLDVMCTAMERNLLSYTLWNYTPENKSHRGGGDLWNGECFSVYCAADHVGTSIYAGTRAREGWIRPHAFKIAGQPLLSEYSADDGIYRLRYKGAGSLHTLGRTTEVFVPKYLRIEAIHVSLRRRCTITTSLDMQTITICHEEQELIEVEIPLLLRS</sequence>
<keyword evidence="2 6" id="KW-0378">Hydrolase</keyword>
<comment type="similarity">
    <text evidence="1">Belongs to the glycosyl hydrolase 5 (cellulase A) family.</text>
</comment>
<evidence type="ECO:0000259" key="5">
    <source>
        <dbReference type="Pfam" id="PF18564"/>
    </source>
</evidence>
<dbReference type="OrthoDB" id="9971853at2759"/>
<gene>
    <name evidence="6" type="ORF">BCR37DRAFT_390491</name>
</gene>
<dbReference type="GO" id="GO:0016042">
    <property type="term" value="P:lipid catabolic process"/>
    <property type="evidence" value="ECO:0007669"/>
    <property type="project" value="UniProtKB-ARBA"/>
</dbReference>
<dbReference type="InterPro" id="IPR013780">
    <property type="entry name" value="Glyco_hydro_b"/>
</dbReference>
<dbReference type="GO" id="GO:1901136">
    <property type="term" value="P:carbohydrate derivative catabolic process"/>
    <property type="evidence" value="ECO:0007669"/>
    <property type="project" value="UniProtKB-ARBA"/>
</dbReference>
<evidence type="ECO:0000313" key="7">
    <source>
        <dbReference type="Proteomes" id="UP000193685"/>
    </source>
</evidence>
<dbReference type="PANTHER" id="PTHR31308:SF5">
    <property type="entry name" value="ERGOSTERYL-BETA-GLUCOSIDASE"/>
    <property type="match status" value="1"/>
</dbReference>
<feature type="domain" description="Glycoside hydrolase family 5 C-terminal" evidence="5">
    <location>
        <begin position="578"/>
        <end position="663"/>
    </location>
</feature>
<keyword evidence="7" id="KW-1185">Reference proteome</keyword>
<dbReference type="SUPFAM" id="SSF51445">
    <property type="entry name" value="(Trans)glycosidases"/>
    <property type="match status" value="1"/>
</dbReference>
<dbReference type="Gene3D" id="3.20.20.80">
    <property type="entry name" value="Glycosidases"/>
    <property type="match status" value="2"/>
</dbReference>
<accession>A0A1Y2FVE6</accession>
<dbReference type="InterPro" id="IPR017853">
    <property type="entry name" value="GH"/>
</dbReference>
<evidence type="ECO:0000256" key="2">
    <source>
        <dbReference type="ARBA" id="ARBA00022801"/>
    </source>
</evidence>
<reference evidence="6 7" key="1">
    <citation type="submission" date="2016-07" db="EMBL/GenBank/DDBJ databases">
        <title>Pervasive Adenine N6-methylation of Active Genes in Fungi.</title>
        <authorList>
            <consortium name="DOE Joint Genome Institute"/>
            <person name="Mondo S.J."/>
            <person name="Dannebaum R.O."/>
            <person name="Kuo R.C."/>
            <person name="Labutti K."/>
            <person name="Haridas S."/>
            <person name="Kuo A."/>
            <person name="Salamov A."/>
            <person name="Ahrendt S.R."/>
            <person name="Lipzen A."/>
            <person name="Sullivan W."/>
            <person name="Andreopoulos W.B."/>
            <person name="Clum A."/>
            <person name="Lindquist E."/>
            <person name="Daum C."/>
            <person name="Ramamoorthy G.K."/>
            <person name="Gryganskyi A."/>
            <person name="Culley D."/>
            <person name="Magnuson J.K."/>
            <person name="James T.Y."/>
            <person name="O'Malley M.A."/>
            <person name="Stajich J.E."/>
            <person name="Spatafora J.W."/>
            <person name="Visel A."/>
            <person name="Grigoriev I.V."/>
        </authorList>
    </citation>
    <scope>NUCLEOTIDE SEQUENCE [LARGE SCALE GENOMIC DNA]</scope>
    <source>
        <strain evidence="6 7">12-1054</strain>
    </source>
</reference>
<dbReference type="InterPro" id="IPR041036">
    <property type="entry name" value="GH5_C"/>
</dbReference>
<organism evidence="6 7">
    <name type="scientific">Protomyces lactucae-debilis</name>
    <dbReference type="NCBI Taxonomy" id="2754530"/>
    <lineage>
        <taxon>Eukaryota</taxon>
        <taxon>Fungi</taxon>
        <taxon>Dikarya</taxon>
        <taxon>Ascomycota</taxon>
        <taxon>Taphrinomycotina</taxon>
        <taxon>Taphrinomycetes</taxon>
        <taxon>Taphrinales</taxon>
        <taxon>Protomycetaceae</taxon>
        <taxon>Protomyces</taxon>
    </lineage>
</organism>
<proteinExistence type="inferred from homology"/>